<keyword evidence="1" id="KW-1133">Transmembrane helix</keyword>
<gene>
    <name evidence="2" type="ORF">GCM10007898_35650</name>
</gene>
<feature type="transmembrane region" description="Helical" evidence="1">
    <location>
        <begin position="12"/>
        <end position="29"/>
    </location>
</feature>
<dbReference type="RefSeq" id="WP_284333422.1">
    <property type="nucleotide sequence ID" value="NZ_BSOA01000044.1"/>
</dbReference>
<proteinExistence type="predicted"/>
<comment type="caution">
    <text evidence="2">The sequence shown here is derived from an EMBL/GenBank/DDBJ whole genome shotgun (WGS) entry which is preliminary data.</text>
</comment>
<evidence type="ECO:0008006" key="4">
    <source>
        <dbReference type="Google" id="ProtNLM"/>
    </source>
</evidence>
<evidence type="ECO:0000313" key="2">
    <source>
        <dbReference type="EMBL" id="GLQ89990.1"/>
    </source>
</evidence>
<accession>A0ABQ5XEA6</accession>
<dbReference type="EMBL" id="BSOA01000044">
    <property type="protein sequence ID" value="GLQ89990.1"/>
    <property type="molecule type" value="Genomic_DNA"/>
</dbReference>
<reference evidence="3" key="1">
    <citation type="journal article" date="2019" name="Int. J. Syst. Evol. Microbiol.">
        <title>The Global Catalogue of Microorganisms (GCM) 10K type strain sequencing project: providing services to taxonomists for standard genome sequencing and annotation.</title>
        <authorList>
            <consortium name="The Broad Institute Genomics Platform"/>
            <consortium name="The Broad Institute Genome Sequencing Center for Infectious Disease"/>
            <person name="Wu L."/>
            <person name="Ma J."/>
        </authorList>
    </citation>
    <scope>NUCLEOTIDE SEQUENCE [LARGE SCALE GENOMIC DNA]</scope>
    <source>
        <strain evidence="3">NBRC 111981</strain>
    </source>
</reference>
<evidence type="ECO:0000256" key="1">
    <source>
        <dbReference type="SAM" id="Phobius"/>
    </source>
</evidence>
<keyword evidence="1" id="KW-0812">Transmembrane</keyword>
<protein>
    <recommendedName>
        <fullName evidence="4">DUF2946 domain-containing protein</fullName>
    </recommendedName>
</protein>
<dbReference type="Proteomes" id="UP001156627">
    <property type="component" value="Unassembled WGS sequence"/>
</dbReference>
<dbReference type="Pfam" id="PF11162">
    <property type="entry name" value="DUF2946"/>
    <property type="match status" value="1"/>
</dbReference>
<sequence length="123" mass="12804">MLQGKHPLRHVTWLAMLAMALIVVMPVLARTLPMASLAGIAGDCPVHQAAHSRHPASPHAPVDPTERCGYCTLLNHSPPLASGAVVHVAPAAPIAAIARSHRIGEKPALPRLSADPRGPPTVA</sequence>
<dbReference type="InterPro" id="IPR021333">
    <property type="entry name" value="DUF2946"/>
</dbReference>
<keyword evidence="3" id="KW-1185">Reference proteome</keyword>
<name>A0ABQ5XEA6_9GAMM</name>
<keyword evidence="1" id="KW-0472">Membrane</keyword>
<organism evidence="2 3">
    <name type="scientific">Dyella flagellata</name>
    <dbReference type="NCBI Taxonomy" id="1867833"/>
    <lineage>
        <taxon>Bacteria</taxon>
        <taxon>Pseudomonadati</taxon>
        <taxon>Pseudomonadota</taxon>
        <taxon>Gammaproteobacteria</taxon>
        <taxon>Lysobacterales</taxon>
        <taxon>Rhodanobacteraceae</taxon>
        <taxon>Dyella</taxon>
    </lineage>
</organism>
<evidence type="ECO:0000313" key="3">
    <source>
        <dbReference type="Proteomes" id="UP001156627"/>
    </source>
</evidence>